<sequence length="259" mass="26638">MSAPLATSPRPTRRASSYSTRARLGLITPPTNTVNEAEWARMMPAGVTYHSHRMRLHADTTSEAGLKTLHDDLDAAIAMLSAADVDVVAYACTAGSMVTPAASIPEALTARNHLPVVTTAAAIIDALTALGVTRISVATPYHDALNDHEVHFLADHGVEALSISGLGLGANGPSEYPLIAQTSLADVAAHARASVVPGAQALLISCTDFPTLPIIPALEAELGIPVLSSNTATLFAALRAAGLAHEPIPGAGRLLSGTL</sequence>
<dbReference type="Pfam" id="PF17645">
    <property type="entry name" value="Amdase"/>
    <property type="match status" value="1"/>
</dbReference>
<organism evidence="1 2">
    <name type="scientific">Pseudooceanicola spongiae</name>
    <dbReference type="NCBI Taxonomy" id="2613965"/>
    <lineage>
        <taxon>Bacteria</taxon>
        <taxon>Pseudomonadati</taxon>
        <taxon>Pseudomonadota</taxon>
        <taxon>Alphaproteobacteria</taxon>
        <taxon>Rhodobacterales</taxon>
        <taxon>Paracoccaceae</taxon>
        <taxon>Pseudooceanicola</taxon>
    </lineage>
</organism>
<gene>
    <name evidence="1" type="ORF">F3W81_11575</name>
</gene>
<dbReference type="InterPro" id="IPR053714">
    <property type="entry name" value="Iso_Racemase_Enz_sf"/>
</dbReference>
<dbReference type="PIRSF" id="PIRSF015736">
    <property type="entry name" value="MI"/>
    <property type="match status" value="1"/>
</dbReference>
<dbReference type="PANTHER" id="PTHR40267">
    <property type="entry name" value="BLR3294 PROTEIN"/>
    <property type="match status" value="1"/>
</dbReference>
<dbReference type="EMBL" id="CP045201">
    <property type="protein sequence ID" value="QOL81400.1"/>
    <property type="molecule type" value="Genomic_DNA"/>
</dbReference>
<dbReference type="KEGG" id="pshq:F3W81_11575"/>
<keyword evidence="2" id="KW-1185">Reference proteome</keyword>
<accession>A0A7L9WQQ3</accession>
<dbReference type="AlphaFoldDB" id="A0A7L9WQQ3"/>
<name>A0A7L9WQQ3_9RHOB</name>
<dbReference type="PANTHER" id="PTHR40267:SF1">
    <property type="entry name" value="BLR3294 PROTEIN"/>
    <property type="match status" value="1"/>
</dbReference>
<reference evidence="1 2" key="1">
    <citation type="submission" date="2019-10" db="EMBL/GenBank/DDBJ databases">
        <title>Pseudopuniceibacterium sp. HQ09 islated from Antarctica.</title>
        <authorList>
            <person name="Liao L."/>
            <person name="Su S."/>
            <person name="Chen B."/>
            <person name="Yu Y."/>
        </authorList>
    </citation>
    <scope>NUCLEOTIDE SEQUENCE [LARGE SCALE GENOMIC DNA]</scope>
    <source>
        <strain evidence="1 2">HQ09</strain>
    </source>
</reference>
<dbReference type="RefSeq" id="WP_193079318.1">
    <property type="nucleotide sequence ID" value="NZ_CP045201.1"/>
</dbReference>
<dbReference type="InterPro" id="IPR026286">
    <property type="entry name" value="MaiA/AMDase"/>
</dbReference>
<protein>
    <submittedName>
        <fullName evidence="1">Decarboxylase</fullName>
    </submittedName>
</protein>
<evidence type="ECO:0000313" key="2">
    <source>
        <dbReference type="Proteomes" id="UP000594118"/>
    </source>
</evidence>
<proteinExistence type="predicted"/>
<evidence type="ECO:0000313" key="1">
    <source>
        <dbReference type="EMBL" id="QOL81400.1"/>
    </source>
</evidence>
<dbReference type="Proteomes" id="UP000594118">
    <property type="component" value="Chromosome"/>
</dbReference>
<dbReference type="Gene3D" id="3.40.50.12500">
    <property type="match status" value="1"/>
</dbReference>